<evidence type="ECO:0000313" key="2">
    <source>
        <dbReference type="Proteomes" id="UP001341840"/>
    </source>
</evidence>
<gene>
    <name evidence="1" type="ORF">PIB30_035654</name>
</gene>
<evidence type="ECO:0000313" key="1">
    <source>
        <dbReference type="EMBL" id="MED6122008.1"/>
    </source>
</evidence>
<organism evidence="1 2">
    <name type="scientific">Stylosanthes scabra</name>
    <dbReference type="NCBI Taxonomy" id="79078"/>
    <lineage>
        <taxon>Eukaryota</taxon>
        <taxon>Viridiplantae</taxon>
        <taxon>Streptophyta</taxon>
        <taxon>Embryophyta</taxon>
        <taxon>Tracheophyta</taxon>
        <taxon>Spermatophyta</taxon>
        <taxon>Magnoliopsida</taxon>
        <taxon>eudicotyledons</taxon>
        <taxon>Gunneridae</taxon>
        <taxon>Pentapetalae</taxon>
        <taxon>rosids</taxon>
        <taxon>fabids</taxon>
        <taxon>Fabales</taxon>
        <taxon>Fabaceae</taxon>
        <taxon>Papilionoideae</taxon>
        <taxon>50 kb inversion clade</taxon>
        <taxon>dalbergioids sensu lato</taxon>
        <taxon>Dalbergieae</taxon>
        <taxon>Pterocarpus clade</taxon>
        <taxon>Stylosanthes</taxon>
    </lineage>
</organism>
<protein>
    <submittedName>
        <fullName evidence="1">Uncharacterized protein</fullName>
    </submittedName>
</protein>
<dbReference type="Proteomes" id="UP001341840">
    <property type="component" value="Unassembled WGS sequence"/>
</dbReference>
<comment type="caution">
    <text evidence="1">The sequence shown here is derived from an EMBL/GenBank/DDBJ whole genome shotgun (WGS) entry which is preliminary data.</text>
</comment>
<sequence>MDGTRKTRVSGEYRYFPRFVAAAFASVSVDDNLNDEGQGSFFFCVSFMGRTFKFPLERIAEAWGLRNAGTTFRGGSVPHGTWNEFVKMDAARALRLDPAASGKYYISRMTTNHHLLLYAISYMLMPRKSNHGTATEEDLILLWAMINEKQINWPYLMAHKLVNYSPGKINSALGLPHLWSKVFPLIPLDVSQEEFVASKSDFAITSKHINQMRRDLANPDAA</sequence>
<dbReference type="EMBL" id="JASCZI010030379">
    <property type="protein sequence ID" value="MED6122008.1"/>
    <property type="molecule type" value="Genomic_DNA"/>
</dbReference>
<keyword evidence="2" id="KW-1185">Reference proteome</keyword>
<accession>A0ABU6RDB4</accession>
<proteinExistence type="predicted"/>
<name>A0ABU6RDB4_9FABA</name>
<reference evidence="1 2" key="1">
    <citation type="journal article" date="2023" name="Plants (Basel)">
        <title>Bridging the Gap: Combining Genomics and Transcriptomics Approaches to Understand Stylosanthes scabra, an Orphan Legume from the Brazilian Caatinga.</title>
        <authorList>
            <person name="Ferreira-Neto J.R.C."/>
            <person name="da Silva M.D."/>
            <person name="Binneck E."/>
            <person name="de Melo N.F."/>
            <person name="da Silva R.H."/>
            <person name="de Melo A.L.T.M."/>
            <person name="Pandolfi V."/>
            <person name="Bustamante F.O."/>
            <person name="Brasileiro-Vidal A.C."/>
            <person name="Benko-Iseppon A.M."/>
        </authorList>
    </citation>
    <scope>NUCLEOTIDE SEQUENCE [LARGE SCALE GENOMIC DNA]</scope>
    <source>
        <tissue evidence="1">Leaves</tissue>
    </source>
</reference>